<dbReference type="NCBIfam" id="TIGR00254">
    <property type="entry name" value="GGDEF"/>
    <property type="match status" value="1"/>
</dbReference>
<dbReference type="InterPro" id="IPR000160">
    <property type="entry name" value="GGDEF_dom"/>
</dbReference>
<dbReference type="PANTHER" id="PTHR44757">
    <property type="entry name" value="DIGUANYLATE CYCLASE DGCP"/>
    <property type="match status" value="1"/>
</dbReference>
<evidence type="ECO:0000313" key="5">
    <source>
        <dbReference type="Proteomes" id="UP000809349"/>
    </source>
</evidence>
<evidence type="ECO:0000259" key="2">
    <source>
        <dbReference type="PROSITE" id="PS50883"/>
    </source>
</evidence>
<evidence type="ECO:0000259" key="3">
    <source>
        <dbReference type="PROSITE" id="PS50887"/>
    </source>
</evidence>
<dbReference type="PROSITE" id="PS50887">
    <property type="entry name" value="GGDEF"/>
    <property type="match status" value="1"/>
</dbReference>
<feature type="domain" description="GGDEF" evidence="3">
    <location>
        <begin position="492"/>
        <end position="625"/>
    </location>
</feature>
<dbReference type="SMART" id="SM00052">
    <property type="entry name" value="EAL"/>
    <property type="match status" value="1"/>
</dbReference>
<dbReference type="Gene3D" id="3.20.20.450">
    <property type="entry name" value="EAL domain"/>
    <property type="match status" value="1"/>
</dbReference>
<evidence type="ECO:0000256" key="1">
    <source>
        <dbReference type="SAM" id="Phobius"/>
    </source>
</evidence>
<dbReference type="SUPFAM" id="SSF55785">
    <property type="entry name" value="PYP-like sensor domain (PAS domain)"/>
    <property type="match status" value="1"/>
</dbReference>
<comment type="caution">
    <text evidence="4">The sequence shown here is derived from an EMBL/GenBank/DDBJ whole genome shotgun (WGS) entry which is preliminary data.</text>
</comment>
<protein>
    <submittedName>
        <fullName evidence="4">EAL domain-containing protein</fullName>
    </submittedName>
</protein>
<dbReference type="EMBL" id="JAFBIL020000009">
    <property type="protein sequence ID" value="MBZ2209643.1"/>
    <property type="molecule type" value="Genomic_DNA"/>
</dbReference>
<dbReference type="Gene3D" id="3.30.450.20">
    <property type="entry name" value="PAS domain"/>
    <property type="match status" value="3"/>
</dbReference>
<keyword evidence="1" id="KW-0472">Membrane</keyword>
<dbReference type="Gene3D" id="3.30.70.270">
    <property type="match status" value="1"/>
</dbReference>
<keyword evidence="5" id="KW-1185">Reference proteome</keyword>
<dbReference type="InterPro" id="IPR001633">
    <property type="entry name" value="EAL_dom"/>
</dbReference>
<gene>
    <name evidence="4" type="ORF">I4X03_020435</name>
</gene>
<dbReference type="Pfam" id="PF00563">
    <property type="entry name" value="EAL"/>
    <property type="match status" value="1"/>
</dbReference>
<feature type="transmembrane region" description="Helical" evidence="1">
    <location>
        <begin position="20"/>
        <end position="42"/>
    </location>
</feature>
<dbReference type="SUPFAM" id="SSF141868">
    <property type="entry name" value="EAL domain-like"/>
    <property type="match status" value="1"/>
</dbReference>
<organism evidence="4 5">
    <name type="scientific">Massilia soli</name>
    <dbReference type="NCBI Taxonomy" id="2792854"/>
    <lineage>
        <taxon>Bacteria</taxon>
        <taxon>Pseudomonadati</taxon>
        <taxon>Pseudomonadota</taxon>
        <taxon>Betaproteobacteria</taxon>
        <taxon>Burkholderiales</taxon>
        <taxon>Oxalobacteraceae</taxon>
        <taxon>Telluria group</taxon>
        <taxon>Massilia</taxon>
    </lineage>
</organism>
<accession>A0ABS7SUJ9</accession>
<dbReference type="InterPro" id="IPR029787">
    <property type="entry name" value="Nucleotide_cyclase"/>
</dbReference>
<dbReference type="InterPro" id="IPR043128">
    <property type="entry name" value="Rev_trsase/Diguanyl_cyclase"/>
</dbReference>
<dbReference type="Proteomes" id="UP000809349">
    <property type="component" value="Unassembled WGS sequence"/>
</dbReference>
<reference evidence="4 5" key="1">
    <citation type="submission" date="2021-01" db="EMBL/GenBank/DDBJ databases">
        <authorList>
            <person name="Ruan W."/>
            <person name="Khan S.A."/>
            <person name="Jeon C.O."/>
        </authorList>
    </citation>
    <scope>NUCLEOTIDE SEQUENCE [LARGE SCALE GENOMIC DNA]</scope>
    <source>
        <strain evidence="4 5">R798</strain>
    </source>
</reference>
<dbReference type="InterPro" id="IPR035919">
    <property type="entry name" value="EAL_sf"/>
</dbReference>
<evidence type="ECO:0000313" key="4">
    <source>
        <dbReference type="EMBL" id="MBZ2209643.1"/>
    </source>
</evidence>
<dbReference type="InterPro" id="IPR035965">
    <property type="entry name" value="PAS-like_dom_sf"/>
</dbReference>
<keyword evidence="1" id="KW-1133">Transmembrane helix</keyword>
<proteinExistence type="predicted"/>
<sequence length="903" mass="98601">MDRQALNDPFPAAGARGSLFALLVWPVAALVLMAVVWSMTLLRASDERTKAELNIRREATAAAQAYEQYVTRSVAQMDQVSMQLKQSWEQSNGKLRLEHLARDGMFHDSAFVSVSVVDANGVVISSTRASALRSSYAQSAFFLFHRNNNSSSLNIDAPADAGARVHATVLFSRRLDTRDDEFDGVVVLTVPSDYLTSFYMPSALGREGMVATVGTDTGLRLEQQDTGTSGADSAFPRDESLWSAPVGVAVLARENGFADGQARFLAWRSSQVYPLVALVALSRREAMAAAQAYWIDGRNNATVASLALALIAALATVLSRRAAQRHSAQEDVRLAYRTATESANDGFYMAAALRNGAGQIVDFEIVDCNERGAYFYGKSRSELVGSRLSRIDTGIYGDALLETYRAAMASGFHEDEREMPPDNRLNIKWGHRRLVRVGNGLAVTLRDISERKAHVVELERLANEDLLTGLPNRHWLMAFLPGAMAASLADGAELSLLFIDLDEFKQVNDLHGHAVGDQLLRAAGERLRGLLRPGDHVIRFGGDEFIVLLMPSEAEQQAARVAERIIAAFGMPFHLGGEPLQVGTSVGISVFPRDASDAASLIKNGDIAMYAGKTDGKGQFRFFEASQSRLIQSRLQLKHRLIEAIELDQFVLYYQPRVDARTGRVCSMEALLRWIHPQHGLVSPLEFIPLAETSGLILRIGEMVMEKACRQIDAWRRQGLPVVPVSINVSPKQFARGEVHRQLAVHLARHGIPPSLLEVEITESAMMGEQAEVLAELGAIRSLGVKLHVDDFGTGYSSLSQLQKLRMDVLKVDRAFTSELGNSREGRVFFQAIVSMAHALGMVVVAEGVETGEQLTILQELGCNEVQGYYLARPLPAAAIPAVLMQGNLFVKPAVAIAAAALA</sequence>
<dbReference type="SMART" id="SM00267">
    <property type="entry name" value="GGDEF"/>
    <property type="match status" value="1"/>
</dbReference>
<dbReference type="PANTHER" id="PTHR44757:SF2">
    <property type="entry name" value="BIOFILM ARCHITECTURE MAINTENANCE PROTEIN MBAA"/>
    <property type="match status" value="1"/>
</dbReference>
<dbReference type="SUPFAM" id="SSF55073">
    <property type="entry name" value="Nucleotide cyclase"/>
    <property type="match status" value="1"/>
</dbReference>
<dbReference type="CDD" id="cd01948">
    <property type="entry name" value="EAL"/>
    <property type="match status" value="1"/>
</dbReference>
<reference evidence="4 5" key="2">
    <citation type="submission" date="2021-08" db="EMBL/GenBank/DDBJ databases">
        <title>Massilia sp. R798.</title>
        <authorList>
            <person name="Baek J.H."/>
            <person name="Jung H.S."/>
            <person name="Kim K.R."/>
            <person name="Jeon C.O."/>
        </authorList>
    </citation>
    <scope>NUCLEOTIDE SEQUENCE [LARGE SCALE GENOMIC DNA]</scope>
    <source>
        <strain evidence="4 5">R798</strain>
    </source>
</reference>
<dbReference type="PROSITE" id="PS50883">
    <property type="entry name" value="EAL"/>
    <property type="match status" value="1"/>
</dbReference>
<name>A0ABS7SUJ9_9BURK</name>
<dbReference type="RefSeq" id="WP_223470111.1">
    <property type="nucleotide sequence ID" value="NZ_JAFBIL020000009.1"/>
</dbReference>
<dbReference type="InterPro" id="IPR052155">
    <property type="entry name" value="Biofilm_reg_signaling"/>
</dbReference>
<dbReference type="Pfam" id="PF00990">
    <property type="entry name" value="GGDEF"/>
    <property type="match status" value="1"/>
</dbReference>
<feature type="domain" description="EAL" evidence="2">
    <location>
        <begin position="634"/>
        <end position="888"/>
    </location>
</feature>
<keyword evidence="1" id="KW-0812">Transmembrane</keyword>
<dbReference type="CDD" id="cd01949">
    <property type="entry name" value="GGDEF"/>
    <property type="match status" value="1"/>
</dbReference>